<feature type="region of interest" description="Disordered" evidence="7">
    <location>
        <begin position="1"/>
        <end position="31"/>
    </location>
</feature>
<evidence type="ECO:0000256" key="6">
    <source>
        <dbReference type="HAMAP-Rule" id="MF_02040"/>
    </source>
</evidence>
<dbReference type="GO" id="GO:0016887">
    <property type="term" value="F:ATP hydrolysis activity"/>
    <property type="evidence" value="ECO:0007669"/>
    <property type="project" value="UniProtKB-UniRule"/>
</dbReference>
<dbReference type="CDD" id="cd02037">
    <property type="entry name" value="Mrp_NBP35"/>
    <property type="match status" value="1"/>
</dbReference>
<proteinExistence type="inferred from homology"/>
<keyword evidence="5 6" id="KW-0411">Iron-sulfur</keyword>
<dbReference type="InterPro" id="IPR044304">
    <property type="entry name" value="NUBPL-like"/>
</dbReference>
<dbReference type="PATRIC" id="fig|1235802.3.peg.2351"/>
<dbReference type="GO" id="GO:0140663">
    <property type="term" value="F:ATP-dependent FeS chaperone activity"/>
    <property type="evidence" value="ECO:0007669"/>
    <property type="project" value="InterPro"/>
</dbReference>
<evidence type="ECO:0000313" key="9">
    <source>
        <dbReference type="Proteomes" id="UP000012589"/>
    </source>
</evidence>
<dbReference type="PANTHER" id="PTHR42961:SF2">
    <property type="entry name" value="IRON-SULFUR PROTEIN NUBPL"/>
    <property type="match status" value="1"/>
</dbReference>
<dbReference type="PANTHER" id="PTHR42961">
    <property type="entry name" value="IRON-SULFUR PROTEIN NUBPL"/>
    <property type="match status" value="1"/>
</dbReference>
<dbReference type="InterPro" id="IPR019591">
    <property type="entry name" value="Mrp/NBP35_ATP-bd"/>
</dbReference>
<keyword evidence="4 6" id="KW-0408">Iron</keyword>
<evidence type="ECO:0000256" key="3">
    <source>
        <dbReference type="ARBA" id="ARBA00022840"/>
    </source>
</evidence>
<dbReference type="InterPro" id="IPR000808">
    <property type="entry name" value="Mrp-like_CS"/>
</dbReference>
<feature type="binding site" evidence="6">
    <location>
        <begin position="51"/>
        <end position="58"/>
    </location>
    <ligand>
        <name>ATP</name>
        <dbReference type="ChEBI" id="CHEBI:30616"/>
    </ligand>
</feature>
<evidence type="ECO:0000256" key="2">
    <source>
        <dbReference type="ARBA" id="ARBA00022741"/>
    </source>
</evidence>
<reference evidence="8 9" key="1">
    <citation type="journal article" date="2014" name="Genome Announc.">
        <title>Draft genome sequences of the altered schaedler flora, a defined bacterial community from gnotobiotic mice.</title>
        <authorList>
            <person name="Wannemuehler M.J."/>
            <person name="Overstreet A.M."/>
            <person name="Ward D.V."/>
            <person name="Phillips G.J."/>
        </authorList>
    </citation>
    <scope>NUCLEOTIDE SEQUENCE [LARGE SCALE GENOMIC DNA]</scope>
    <source>
        <strain evidence="8 9">ASF492</strain>
    </source>
</reference>
<organism evidence="8 9">
    <name type="scientific">Eubacterium plexicaudatum ASF492</name>
    <dbReference type="NCBI Taxonomy" id="1235802"/>
    <lineage>
        <taxon>Bacteria</taxon>
        <taxon>Bacillati</taxon>
        <taxon>Bacillota</taxon>
        <taxon>Clostridia</taxon>
        <taxon>Eubacteriales</taxon>
        <taxon>Eubacteriaceae</taxon>
        <taxon>Eubacterium</taxon>
    </lineage>
</organism>
<evidence type="ECO:0000256" key="1">
    <source>
        <dbReference type="ARBA" id="ARBA00022723"/>
    </source>
</evidence>
<dbReference type="FunFam" id="3.40.50.300:FF:001119">
    <property type="entry name" value="Iron-sulfur cluster carrier protein"/>
    <property type="match status" value="1"/>
</dbReference>
<dbReference type="AlphaFoldDB" id="N2AMY5"/>
<keyword evidence="9" id="KW-1185">Reference proteome</keyword>
<feature type="compositionally biased region" description="Polar residues" evidence="7">
    <location>
        <begin position="1"/>
        <end position="16"/>
    </location>
</feature>
<name>N2AMY5_9FIRM</name>
<dbReference type="GO" id="GO:0051539">
    <property type="term" value="F:4 iron, 4 sulfur cluster binding"/>
    <property type="evidence" value="ECO:0007669"/>
    <property type="project" value="TreeGrafter"/>
</dbReference>
<keyword evidence="2 6" id="KW-0547">Nucleotide-binding</keyword>
<comment type="function">
    <text evidence="6">Binds and transfers iron-sulfur (Fe-S) clusters to target apoproteins. Can hydrolyze ATP.</text>
</comment>
<comment type="caution">
    <text evidence="8">The sequence shown here is derived from an EMBL/GenBank/DDBJ whole genome shotgun (WGS) entry which is preliminary data.</text>
</comment>
<gene>
    <name evidence="8" type="ORF">C823_02212</name>
</gene>
<accession>N2AMY5</accession>
<evidence type="ECO:0000256" key="4">
    <source>
        <dbReference type="ARBA" id="ARBA00023004"/>
    </source>
</evidence>
<dbReference type="InterPro" id="IPR027417">
    <property type="entry name" value="P-loop_NTPase"/>
</dbReference>
<evidence type="ECO:0000256" key="7">
    <source>
        <dbReference type="SAM" id="MobiDB-lite"/>
    </source>
</evidence>
<dbReference type="Proteomes" id="UP000012589">
    <property type="component" value="Unassembled WGS sequence"/>
</dbReference>
<dbReference type="InterPro" id="IPR033756">
    <property type="entry name" value="YlxH/NBP35"/>
</dbReference>
<dbReference type="GO" id="GO:0046872">
    <property type="term" value="F:metal ion binding"/>
    <property type="evidence" value="ECO:0007669"/>
    <property type="project" value="UniProtKB-KW"/>
</dbReference>
<dbReference type="GO" id="GO:0016226">
    <property type="term" value="P:iron-sulfur cluster assembly"/>
    <property type="evidence" value="ECO:0007669"/>
    <property type="project" value="InterPro"/>
</dbReference>
<dbReference type="Gene3D" id="3.40.50.300">
    <property type="entry name" value="P-loop containing nucleotide triphosphate hydrolases"/>
    <property type="match status" value="1"/>
</dbReference>
<protein>
    <recommendedName>
        <fullName evidence="6">Iron-sulfur cluster carrier protein</fullName>
    </recommendedName>
</protein>
<evidence type="ECO:0000313" key="8">
    <source>
        <dbReference type="EMBL" id="EMZ27863.1"/>
    </source>
</evidence>
<dbReference type="EMBL" id="AQFT01000067">
    <property type="protein sequence ID" value="EMZ27863.1"/>
    <property type="molecule type" value="Genomic_DNA"/>
</dbReference>
<dbReference type="eggNOG" id="COG0489">
    <property type="taxonomic scope" value="Bacteria"/>
</dbReference>
<comment type="similarity">
    <text evidence="6">Belongs to the Mrp/NBP35 ATP-binding proteins family.</text>
</comment>
<keyword evidence="1 6" id="KW-0479">Metal-binding</keyword>
<dbReference type="PROSITE" id="PS01215">
    <property type="entry name" value="MRP"/>
    <property type="match status" value="1"/>
</dbReference>
<dbReference type="GO" id="GO:0005524">
    <property type="term" value="F:ATP binding"/>
    <property type="evidence" value="ECO:0007669"/>
    <property type="project" value="UniProtKB-UniRule"/>
</dbReference>
<dbReference type="SUPFAM" id="SSF52540">
    <property type="entry name" value="P-loop containing nucleoside triphosphate hydrolases"/>
    <property type="match status" value="1"/>
</dbReference>
<evidence type="ECO:0000256" key="5">
    <source>
        <dbReference type="ARBA" id="ARBA00023014"/>
    </source>
</evidence>
<dbReference type="HAMAP" id="MF_02040">
    <property type="entry name" value="Mrp_NBP35"/>
    <property type="match status" value="1"/>
</dbReference>
<sequence>MAENQCSGCPSASDCSAEQRANCGSGQGPESMLEPANKYSRIKKVIGIVSGKGGVGKSFVTASLAAAMKKAGYATGIMDADITGPSIPKMFGVQGEAYGNAEGMILPLETKEGIRLISISLLMENPEDPVLWRGPVIGGAVKQFWTDVVWGDLDYMLIDMPPGTGDVPLTVFQSLPVDGIIVVTSPQELVQMIVKKAFRMAAMMDIPVLGVVENFSYLKCPDCGKQIRLFGESHVDEAAKELGIPVLGKIPLDPKMAEAADAGTFYGTEHPYLDAAVKVLGGLK</sequence>
<comment type="subunit">
    <text evidence="6">Homodimer.</text>
</comment>
<keyword evidence="3 6" id="KW-0067">ATP-binding</keyword>
<dbReference type="OrthoDB" id="9809679at2"/>
<dbReference type="Pfam" id="PF10609">
    <property type="entry name" value="ParA"/>
    <property type="match status" value="1"/>
</dbReference>
<dbReference type="STRING" id="1235802.C823_02212"/>
<dbReference type="HOGENOM" id="CLU_024839_0_2_9"/>
<keyword evidence="6" id="KW-0378">Hydrolase</keyword>